<organism evidence="4 5">
    <name type="scientific">Hyphopichia burtonii NRRL Y-1933</name>
    <dbReference type="NCBI Taxonomy" id="984485"/>
    <lineage>
        <taxon>Eukaryota</taxon>
        <taxon>Fungi</taxon>
        <taxon>Dikarya</taxon>
        <taxon>Ascomycota</taxon>
        <taxon>Saccharomycotina</taxon>
        <taxon>Pichiomycetes</taxon>
        <taxon>Debaryomycetaceae</taxon>
        <taxon>Hyphopichia</taxon>
    </lineage>
</organism>
<dbReference type="GeneID" id="30996424"/>
<sequence length="1045" mass="119130">MTKTDKSFGLSRVLPKLFLQAMSGDLQNGTLSTLHFQYVCEKVNRNKLDIFFRQWILGAGVPIFNITQSFNKKRSMIEMSIRQVQHLETKKPHPNPQTFINDSISYLDDEPSFPIQPVFLGPMTIRVHEADGTPYEHIVDLKEGVVRLDIQYNSKFKRLKKNKEDNNEPNSNFSKLGDVLMSSQEIQEWNLSDWARHEDEVLYNDPFEWIRVDTDFEWIAKINVKQPDYMFGAQLQYDRDVEAQYDAVSYFGDIEKPNPIYCSILTRTLMDKRYFYGIRIAAAQALASFSRPDNRFIGIEYLLKVYQKLFCFPNSFVPSSNDFNDFNNFFLQKEIPKILSDVRDDDGNVPQEIRTLLLNIVKYNDNSNNDFQDCFYLSELIKALANSALNTSGELQVDNPLTYAELEDNNSTSKDKFLELAVSEMSRLQKLDEWIPSYQNIISLTCLQQKIVLATHGKIQLTFEDLLYYTLEKYPVEIRVAAFRGILILGGLKNRDILQYFLKVCLLDFSDHTLRNKLIDAFINSICIAAIDGTPSTLDDPEFKTLEKLMEAGSRMTTNQTNMVIVEDTSNAEINSRRDAFARETLNGAIELLRRDYSIGQGLKNTFWELIHSSLLSVYERRNIFSICQILYKEIDSFVVRVPVPSVALNELKKKIVLKNVGGGKVVIKREGRFKIQLSSFKSNNEKNSEKAKAPQEPSPIKPATEPKLKIKLSSGAEPSEKKVTKKPEAKKPEVKKPEAKKPEAKKPEVAVTKKAEKEPQLVVADPKNKYKLTFKFKKRSLPAEPDVFEIPKPSPKKSNSKITFKFTNKKNREIIRDILVPKNEVPRYVKILTKEKKVLVSAQPFPESKDSAVSEETPNETPIIDDTSNGGEAISSINNAKDESQKASLVKNSDDTTTDEKLSENKRKIKLNFSKNPPTNNMKSITTPNGSRPPSRPPSRSALVEPEAKLETKPFERAASPFSKSSSPFSSNQGTKKKKTKIYIHPGEEKSRSLTPPEENIKKEQTSLAETESGRDTQEKNDESSRKNSDDSRPKPAFKLKLNL</sequence>
<evidence type="ECO:0000313" key="4">
    <source>
        <dbReference type="EMBL" id="ODV65215.1"/>
    </source>
</evidence>
<evidence type="ECO:0000256" key="1">
    <source>
        <dbReference type="SAM" id="MobiDB-lite"/>
    </source>
</evidence>
<evidence type="ECO:0000259" key="2">
    <source>
        <dbReference type="Pfam" id="PF25316"/>
    </source>
</evidence>
<dbReference type="GO" id="GO:0006367">
    <property type="term" value="P:transcription initiation at RNA polymerase II promoter"/>
    <property type="evidence" value="ECO:0007669"/>
    <property type="project" value="TreeGrafter"/>
</dbReference>
<dbReference type="Pfam" id="PF25316">
    <property type="entry name" value="TAF2_3rd"/>
    <property type="match status" value="1"/>
</dbReference>
<feature type="domain" description="Transcription initiation factor TFIID subunit 2 TPR repeats" evidence="3">
    <location>
        <begin position="228"/>
        <end position="526"/>
    </location>
</feature>
<feature type="compositionally biased region" description="Polar residues" evidence="1">
    <location>
        <begin position="855"/>
        <end position="880"/>
    </location>
</feature>
<dbReference type="PANTHER" id="PTHR15137">
    <property type="entry name" value="TRANSCRIPTION INITIATION FACTOR TFIID"/>
    <property type="match status" value="1"/>
</dbReference>
<dbReference type="AlphaFoldDB" id="A0A1E4RDM3"/>
<feature type="compositionally biased region" description="Basic and acidic residues" evidence="1">
    <location>
        <begin position="947"/>
        <end position="957"/>
    </location>
</feature>
<dbReference type="Pfam" id="PF25577">
    <property type="entry name" value="TPR_TAF2_C"/>
    <property type="match status" value="1"/>
</dbReference>
<proteinExistence type="predicted"/>
<dbReference type="EMBL" id="KV454545">
    <property type="protein sequence ID" value="ODV65215.1"/>
    <property type="molecule type" value="Genomic_DNA"/>
</dbReference>
<dbReference type="OrthoDB" id="308861at2759"/>
<dbReference type="STRING" id="984485.A0A1E4RDM3"/>
<protein>
    <recommendedName>
        <fullName evidence="6">Transcription initiation factor TFIID subunit 2</fullName>
    </recommendedName>
</protein>
<dbReference type="GO" id="GO:0000976">
    <property type="term" value="F:transcription cis-regulatory region binding"/>
    <property type="evidence" value="ECO:0007669"/>
    <property type="project" value="TreeGrafter"/>
</dbReference>
<evidence type="ECO:0000259" key="3">
    <source>
        <dbReference type="Pfam" id="PF25577"/>
    </source>
</evidence>
<name>A0A1E4RDM3_9ASCO</name>
<feature type="compositionally biased region" description="Basic and acidic residues" evidence="1">
    <location>
        <begin position="1013"/>
        <end position="1035"/>
    </location>
</feature>
<feature type="region of interest" description="Disordered" evidence="1">
    <location>
        <begin position="685"/>
        <end position="756"/>
    </location>
</feature>
<feature type="non-terminal residue" evidence="4">
    <location>
        <position position="1045"/>
    </location>
</feature>
<feature type="region of interest" description="Disordered" evidence="1">
    <location>
        <begin position="843"/>
        <end position="1045"/>
    </location>
</feature>
<dbReference type="InterPro" id="IPR057991">
    <property type="entry name" value="TPR_TAF2_C"/>
</dbReference>
<dbReference type="PANTHER" id="PTHR15137:SF9">
    <property type="entry name" value="TRANSCRIPTION INITIATION FACTOR TFIID SUBUNIT 2"/>
    <property type="match status" value="1"/>
</dbReference>
<evidence type="ECO:0008006" key="6">
    <source>
        <dbReference type="Google" id="ProtNLM"/>
    </source>
</evidence>
<feature type="compositionally biased region" description="Low complexity" evidence="1">
    <location>
        <begin position="961"/>
        <end position="972"/>
    </location>
</feature>
<reference evidence="5" key="1">
    <citation type="submission" date="2016-05" db="EMBL/GenBank/DDBJ databases">
        <title>Comparative genomics of biotechnologically important yeasts.</title>
        <authorList>
            <consortium name="DOE Joint Genome Institute"/>
            <person name="Riley R."/>
            <person name="Haridas S."/>
            <person name="Wolfe K.H."/>
            <person name="Lopes M.R."/>
            <person name="Hittinger C.T."/>
            <person name="Goker M."/>
            <person name="Salamov A."/>
            <person name="Wisecaver J."/>
            <person name="Long T.M."/>
            <person name="Aerts A.L."/>
            <person name="Barry K."/>
            <person name="Choi C."/>
            <person name="Clum A."/>
            <person name="Coughlan A.Y."/>
            <person name="Deshpande S."/>
            <person name="Douglass A.P."/>
            <person name="Hanson S.J."/>
            <person name="Klenk H.-P."/>
            <person name="Labutti K."/>
            <person name="Lapidus A."/>
            <person name="Lindquist E."/>
            <person name="Lipzen A."/>
            <person name="Meier-Kolthoff J.P."/>
            <person name="Ohm R.A."/>
            <person name="Otillar R.P."/>
            <person name="Pangilinan J."/>
            <person name="Peng Y."/>
            <person name="Rokas A."/>
            <person name="Rosa C.A."/>
            <person name="Scheuner C."/>
            <person name="Sibirny A.A."/>
            <person name="Slot J.C."/>
            <person name="Stielow J.B."/>
            <person name="Sun H."/>
            <person name="Kurtzman C.P."/>
            <person name="Blackwell M."/>
            <person name="Grigoriev I.V."/>
            <person name="Jeffries T.W."/>
        </authorList>
    </citation>
    <scope>NUCLEOTIDE SEQUENCE [LARGE SCALE GENOMIC DNA]</scope>
    <source>
        <strain evidence="5">NRRL Y-1933</strain>
    </source>
</reference>
<evidence type="ECO:0000313" key="5">
    <source>
        <dbReference type="Proteomes" id="UP000095085"/>
    </source>
</evidence>
<dbReference type="InterPro" id="IPR057345">
    <property type="entry name" value="Ig-like_TAF2"/>
</dbReference>
<dbReference type="RefSeq" id="XP_020074282.1">
    <property type="nucleotide sequence ID" value="XM_020221875.1"/>
</dbReference>
<dbReference type="InterPro" id="IPR037813">
    <property type="entry name" value="TAF2"/>
</dbReference>
<accession>A0A1E4RDM3</accession>
<gene>
    <name evidence="4" type="ORF">HYPBUDRAFT_154054</name>
</gene>
<dbReference type="Proteomes" id="UP000095085">
    <property type="component" value="Unassembled WGS sequence"/>
</dbReference>
<dbReference type="GO" id="GO:0003682">
    <property type="term" value="F:chromatin binding"/>
    <property type="evidence" value="ECO:0007669"/>
    <property type="project" value="TreeGrafter"/>
</dbReference>
<dbReference type="GO" id="GO:0016251">
    <property type="term" value="F:RNA polymerase II general transcription initiation factor activity"/>
    <property type="evidence" value="ECO:0007669"/>
    <property type="project" value="TreeGrafter"/>
</dbReference>
<dbReference type="GO" id="GO:0005669">
    <property type="term" value="C:transcription factor TFIID complex"/>
    <property type="evidence" value="ECO:0007669"/>
    <property type="project" value="InterPro"/>
</dbReference>
<feature type="compositionally biased region" description="Basic and acidic residues" evidence="1">
    <location>
        <begin position="685"/>
        <end position="694"/>
    </location>
</feature>
<feature type="compositionally biased region" description="Basic and acidic residues" evidence="1">
    <location>
        <begin position="893"/>
        <end position="907"/>
    </location>
</feature>
<feature type="compositionally biased region" description="Polar residues" evidence="1">
    <location>
        <begin position="914"/>
        <end position="931"/>
    </location>
</feature>
<feature type="compositionally biased region" description="Basic and acidic residues" evidence="1">
    <location>
        <begin position="719"/>
        <end position="756"/>
    </location>
</feature>
<feature type="domain" description="Transcription initiation factor TFIID subunit 2 Ig-like" evidence="2">
    <location>
        <begin position="59"/>
        <end position="227"/>
    </location>
</feature>
<keyword evidence="5" id="KW-1185">Reference proteome</keyword>